<accession>A0A839UJB7</accession>
<evidence type="ECO:0000313" key="2">
    <source>
        <dbReference type="EMBL" id="MBB3167663.1"/>
    </source>
</evidence>
<dbReference type="Pfam" id="PF04773">
    <property type="entry name" value="FecR"/>
    <property type="match status" value="1"/>
</dbReference>
<reference evidence="2 3" key="1">
    <citation type="submission" date="2020-08" db="EMBL/GenBank/DDBJ databases">
        <title>Genomic Encyclopedia of Type Strains, Phase III (KMG-III): the genomes of soil and plant-associated and newly described type strains.</title>
        <authorList>
            <person name="Whitman W."/>
        </authorList>
    </citation>
    <scope>NUCLEOTIDE SEQUENCE [LARGE SCALE GENOMIC DNA]</scope>
    <source>
        <strain evidence="2 3">CECT 8571</strain>
    </source>
</reference>
<dbReference type="AlphaFoldDB" id="A0A839UJB7"/>
<evidence type="ECO:0000259" key="1">
    <source>
        <dbReference type="Pfam" id="PF04773"/>
    </source>
</evidence>
<evidence type="ECO:0000313" key="3">
    <source>
        <dbReference type="Proteomes" id="UP000559987"/>
    </source>
</evidence>
<dbReference type="PANTHER" id="PTHR30273:SF2">
    <property type="entry name" value="PROTEIN FECR"/>
    <property type="match status" value="1"/>
</dbReference>
<name>A0A839UJB7_9GAMM</name>
<proteinExistence type="predicted"/>
<dbReference type="InterPro" id="IPR012373">
    <property type="entry name" value="Ferrdict_sens_TM"/>
</dbReference>
<feature type="domain" description="FecR protein" evidence="1">
    <location>
        <begin position="115"/>
        <end position="206"/>
    </location>
</feature>
<dbReference type="EMBL" id="JACHXZ010000001">
    <property type="protein sequence ID" value="MBB3167663.1"/>
    <property type="molecule type" value="Genomic_DNA"/>
</dbReference>
<dbReference type="GO" id="GO:0016989">
    <property type="term" value="F:sigma factor antagonist activity"/>
    <property type="evidence" value="ECO:0007669"/>
    <property type="project" value="TreeGrafter"/>
</dbReference>
<comment type="caution">
    <text evidence="2">The sequence shown here is derived from an EMBL/GenBank/DDBJ whole genome shotgun (WGS) entry which is preliminary data.</text>
</comment>
<dbReference type="PIRSF" id="PIRSF018266">
    <property type="entry name" value="FecR"/>
    <property type="match status" value="1"/>
</dbReference>
<keyword evidence="2" id="KW-0812">Transmembrane</keyword>
<dbReference type="PANTHER" id="PTHR30273">
    <property type="entry name" value="PERIPLASMIC SIGNAL SENSOR AND SIGMA FACTOR ACTIVATOR FECR-RELATED"/>
    <property type="match status" value="1"/>
</dbReference>
<organism evidence="2 3">
    <name type="scientific">Simiduia aestuariiviva</name>
    <dbReference type="NCBI Taxonomy" id="1510459"/>
    <lineage>
        <taxon>Bacteria</taxon>
        <taxon>Pseudomonadati</taxon>
        <taxon>Pseudomonadota</taxon>
        <taxon>Gammaproteobacteria</taxon>
        <taxon>Cellvibrionales</taxon>
        <taxon>Cellvibrionaceae</taxon>
        <taxon>Simiduia</taxon>
    </lineage>
</organism>
<gene>
    <name evidence="2" type="ORF">FHS30_000839</name>
</gene>
<dbReference type="RefSeq" id="WP_183908572.1">
    <property type="nucleotide sequence ID" value="NZ_JACHXZ010000001.1"/>
</dbReference>
<dbReference type="InterPro" id="IPR006860">
    <property type="entry name" value="FecR"/>
</dbReference>
<keyword evidence="3" id="KW-1185">Reference proteome</keyword>
<protein>
    <submittedName>
        <fullName evidence="2">Transmembrane sensor</fullName>
    </submittedName>
</protein>
<sequence>MIQLVHNADIAQQASIWAERQVDGLSDAESTLLRQWLTASAEHRLAFEQARADWHVVAGAACALAADKTAQSLPVRAAIALDAPRVAPWRRWPLARAASVAAAALAAVFWLMQPDLRTGVGEMETHLLADGSRLTMNAGTQIDVEFTERERRLTLLSGEMFVEVAKNLHRPFIVETAQGEARAVGTAFSVRTQAGTTSVLVTEGLVDVNQPATAAKRLSAQQSIRLGQQVGLVTERSADEVRKALSWREQRLYFTNVALAEFVEEMNRYSYRRMVIADTDLSALRVGGAFATGDTDGAVTMLEAGFPIKAVRVTPLLTLLYRDAEPIE</sequence>
<keyword evidence="2" id="KW-0472">Membrane</keyword>
<dbReference type="Proteomes" id="UP000559987">
    <property type="component" value="Unassembled WGS sequence"/>
</dbReference>
<dbReference type="Gene3D" id="2.60.120.1440">
    <property type="match status" value="1"/>
</dbReference>